<name>A0A2T2N7Y6_CORCC</name>
<proteinExistence type="predicted"/>
<accession>A0A2T2N7Y6</accession>
<dbReference type="EMBL" id="KZ678144">
    <property type="protein sequence ID" value="PSN61519.1"/>
    <property type="molecule type" value="Genomic_DNA"/>
</dbReference>
<gene>
    <name evidence="1" type="ORF">BS50DRAFT_639320</name>
</gene>
<dbReference type="OrthoDB" id="4790878at2759"/>
<protein>
    <submittedName>
        <fullName evidence="1">Uncharacterized protein</fullName>
    </submittedName>
</protein>
<dbReference type="Proteomes" id="UP000240883">
    <property type="component" value="Unassembled WGS sequence"/>
</dbReference>
<organism evidence="1 2">
    <name type="scientific">Corynespora cassiicola Philippines</name>
    <dbReference type="NCBI Taxonomy" id="1448308"/>
    <lineage>
        <taxon>Eukaryota</taxon>
        <taxon>Fungi</taxon>
        <taxon>Dikarya</taxon>
        <taxon>Ascomycota</taxon>
        <taxon>Pezizomycotina</taxon>
        <taxon>Dothideomycetes</taxon>
        <taxon>Pleosporomycetidae</taxon>
        <taxon>Pleosporales</taxon>
        <taxon>Corynesporascaceae</taxon>
        <taxon>Corynespora</taxon>
    </lineage>
</organism>
<reference evidence="1 2" key="1">
    <citation type="journal article" date="2018" name="Front. Microbiol.">
        <title>Genome-Wide Analysis of Corynespora cassiicola Leaf Fall Disease Putative Effectors.</title>
        <authorList>
            <person name="Lopez D."/>
            <person name="Ribeiro S."/>
            <person name="Label P."/>
            <person name="Fumanal B."/>
            <person name="Venisse J.S."/>
            <person name="Kohler A."/>
            <person name="de Oliveira R.R."/>
            <person name="Labutti K."/>
            <person name="Lipzen A."/>
            <person name="Lail K."/>
            <person name="Bauer D."/>
            <person name="Ohm R.A."/>
            <person name="Barry K.W."/>
            <person name="Spatafora J."/>
            <person name="Grigoriev I.V."/>
            <person name="Martin F.M."/>
            <person name="Pujade-Renaud V."/>
        </authorList>
    </citation>
    <scope>NUCLEOTIDE SEQUENCE [LARGE SCALE GENOMIC DNA]</scope>
    <source>
        <strain evidence="1 2">Philippines</strain>
    </source>
</reference>
<evidence type="ECO:0000313" key="2">
    <source>
        <dbReference type="Proteomes" id="UP000240883"/>
    </source>
</evidence>
<keyword evidence="2" id="KW-1185">Reference proteome</keyword>
<dbReference type="AlphaFoldDB" id="A0A2T2N7Y6"/>
<evidence type="ECO:0000313" key="1">
    <source>
        <dbReference type="EMBL" id="PSN61519.1"/>
    </source>
</evidence>
<sequence length="298" mass="35437">MVVTRQKDYGCYIKPCDPRKPPLHGRDTFSFLPGEIKNEIFKYVLSETQELNVRRQKDIWKLCVRDLESRKKLGTEWVEANSLQYLNHQMRKDTKGLGMKYNIIYMSQQTGQDPSILATCVMFLHGIDTYWMQHLTKIVLHGSGTIEHFAEYNDNQTFYTDYYDHRSQWRLMRICAEFTGLTIEWANPRWRLCDTRSFCGFMSSGGLVSWAYRREIPLEWFMSDHEKMHAICRWIGEDAPPAQPNFKVFPWDVTLNNAEVRFEKVMAQTTIFCMHHIPQSARIEEWKEVAWNWFYNGV</sequence>